<dbReference type="RefSeq" id="WP_014901360.1">
    <property type="nucleotide sequence ID" value="NC_018515.1"/>
</dbReference>
<name>J7ITL2_DESMD</name>
<protein>
    <submittedName>
        <fullName evidence="1">Uncharacterized protein</fullName>
    </submittedName>
</protein>
<gene>
    <name evidence="1" type="ordered locus">Desmer_0382</name>
</gene>
<dbReference type="Proteomes" id="UP000005262">
    <property type="component" value="Chromosome"/>
</dbReference>
<accession>J7ITL2</accession>
<keyword evidence="2" id="KW-1185">Reference proteome</keyword>
<dbReference type="KEGG" id="dmi:Desmer_0382"/>
<dbReference type="AlphaFoldDB" id="J7ITL2"/>
<organism evidence="1 2">
    <name type="scientific">Desulfosporosinus meridiei (strain ATCC BAA-275 / DSM 13257 / KCTC 12902 / NCIMB 13706 / S10)</name>
    <dbReference type="NCBI Taxonomy" id="768704"/>
    <lineage>
        <taxon>Bacteria</taxon>
        <taxon>Bacillati</taxon>
        <taxon>Bacillota</taxon>
        <taxon>Clostridia</taxon>
        <taxon>Eubacteriales</taxon>
        <taxon>Desulfitobacteriaceae</taxon>
        <taxon>Desulfosporosinus</taxon>
    </lineage>
</organism>
<dbReference type="HOGENOM" id="CLU_2648594_0_0_9"/>
<proteinExistence type="predicted"/>
<dbReference type="EMBL" id="CP003629">
    <property type="protein sequence ID" value="AFQ42438.1"/>
    <property type="molecule type" value="Genomic_DNA"/>
</dbReference>
<evidence type="ECO:0000313" key="2">
    <source>
        <dbReference type="Proteomes" id="UP000005262"/>
    </source>
</evidence>
<evidence type="ECO:0000313" key="1">
    <source>
        <dbReference type="EMBL" id="AFQ42438.1"/>
    </source>
</evidence>
<reference evidence="2" key="2">
    <citation type="submission" date="2012-08" db="EMBL/GenBank/DDBJ databases">
        <title>Finished genome of Desulfosporosinus meridiei DSM 13257.</title>
        <authorList>
            <person name="Huntemann M."/>
            <person name="Wei C.-L."/>
            <person name="Han J."/>
            <person name="Detter J.C."/>
            <person name="Han C."/>
            <person name="Davenport K."/>
            <person name="Daligault H."/>
            <person name="Erkkila T."/>
            <person name="Gu W."/>
            <person name="Munk A.C.C."/>
            <person name="Teshima H."/>
            <person name="Xu Y."/>
            <person name="Chain P."/>
            <person name="Tapia R."/>
            <person name="Chen A."/>
            <person name="Krypides N."/>
            <person name="Mavromatis K."/>
            <person name="Markowitz V."/>
            <person name="Szeto E."/>
            <person name="Ivanova N."/>
            <person name="Mikhailova N."/>
            <person name="Ovchinnikova G."/>
            <person name="Pagani I."/>
            <person name="Pati A."/>
            <person name="Goodwin L."/>
            <person name="Peters L."/>
            <person name="Pitluck S."/>
            <person name="Woyke T."/>
            <person name="Pester M."/>
            <person name="Spring S."/>
            <person name="Ollivier B."/>
            <person name="Rattei T."/>
            <person name="Klenk H.-P."/>
            <person name="Wagner M."/>
            <person name="Loy A."/>
        </authorList>
    </citation>
    <scope>NUCLEOTIDE SEQUENCE [LARGE SCALE GENOMIC DNA]</scope>
    <source>
        <strain evidence="2">ATCC BAA-275 / DSM 13257 / NCIMB 13706 / S10</strain>
    </source>
</reference>
<reference evidence="1 2" key="1">
    <citation type="journal article" date="2012" name="J. Bacteriol.">
        <title>Complete genome sequences of Desulfosporosinus orientis DSM765T, Desulfosporosinus youngiae DSM17734T, Desulfosporosinus meridiei DSM13257T, and Desulfosporosinus acidiphilus DSM22704T.</title>
        <authorList>
            <person name="Pester M."/>
            <person name="Brambilla E."/>
            <person name="Alazard D."/>
            <person name="Rattei T."/>
            <person name="Weinmaier T."/>
            <person name="Han J."/>
            <person name="Lucas S."/>
            <person name="Lapidus A."/>
            <person name="Cheng J.F."/>
            <person name="Goodwin L."/>
            <person name="Pitluck S."/>
            <person name="Peters L."/>
            <person name="Ovchinnikova G."/>
            <person name="Teshima H."/>
            <person name="Detter J.C."/>
            <person name="Han C.S."/>
            <person name="Tapia R."/>
            <person name="Land M.L."/>
            <person name="Hauser L."/>
            <person name="Kyrpides N.C."/>
            <person name="Ivanova N.N."/>
            <person name="Pagani I."/>
            <person name="Huntmann M."/>
            <person name="Wei C.L."/>
            <person name="Davenport K.W."/>
            <person name="Daligault H."/>
            <person name="Chain P.S."/>
            <person name="Chen A."/>
            <person name="Mavromatis K."/>
            <person name="Markowitz V."/>
            <person name="Szeto E."/>
            <person name="Mikhailova N."/>
            <person name="Pati A."/>
            <person name="Wagner M."/>
            <person name="Woyke T."/>
            <person name="Ollivier B."/>
            <person name="Klenk H.P."/>
            <person name="Spring S."/>
            <person name="Loy A."/>
        </authorList>
    </citation>
    <scope>NUCLEOTIDE SEQUENCE [LARGE SCALE GENOMIC DNA]</scope>
    <source>
        <strain evidence="2">ATCC BAA-275 / DSM 13257 / NCIMB 13706 / S10</strain>
    </source>
</reference>
<sequence>MDELIAIMSEIRDQLVELNSKIDSLTGYGINDISDIINAVDGIKGALGYDLTDVCSKLDQIDSSLGSIDSTIMMKD</sequence>
<dbReference type="OrthoDB" id="2968230at2"/>